<dbReference type="STRING" id="314283.MED297_08351"/>
<accession>A4BD03</accession>
<dbReference type="Gene3D" id="1.25.40.20">
    <property type="entry name" value="Ankyrin repeat-containing domain"/>
    <property type="match status" value="1"/>
</dbReference>
<name>A4BD03_9GAMM</name>
<dbReference type="EMBL" id="AAOE01000006">
    <property type="protein sequence ID" value="EAR10085.1"/>
    <property type="molecule type" value="Genomic_DNA"/>
</dbReference>
<dbReference type="PANTHER" id="PTHR24171">
    <property type="entry name" value="ANKYRIN REPEAT DOMAIN-CONTAINING PROTEIN 39-RELATED"/>
    <property type="match status" value="1"/>
</dbReference>
<dbReference type="OrthoDB" id="6182006at2"/>
<organism evidence="3 4">
    <name type="scientific">Reinekea blandensis MED297</name>
    <dbReference type="NCBI Taxonomy" id="314283"/>
    <lineage>
        <taxon>Bacteria</taxon>
        <taxon>Pseudomonadati</taxon>
        <taxon>Pseudomonadota</taxon>
        <taxon>Gammaproteobacteria</taxon>
        <taxon>Oceanospirillales</taxon>
        <taxon>Saccharospirillaceae</taxon>
        <taxon>Reinekea</taxon>
    </lineage>
</organism>
<sequence length="170" mass="19316">MNFDICFNFDFRDLSNEDIIEIFDEIKDINSVDDQGDTLLLWACKEYNLQLIEYALCRGGDTNYLNECGETPVQEVINIAEDREEIALAILQKLIDAGANLEVRGFMKKTAFLKACSRNSKKVIELLVRNGADVKVTVEEDGKLLDGCFYADIFGETPEIRRYIGRLVNS</sequence>
<evidence type="ECO:0000313" key="4">
    <source>
        <dbReference type="Proteomes" id="UP000005953"/>
    </source>
</evidence>
<dbReference type="HOGENOM" id="CLU_1569430_0_0_6"/>
<protein>
    <submittedName>
        <fullName evidence="3">Ankyrin-related protein</fullName>
    </submittedName>
</protein>
<evidence type="ECO:0000256" key="1">
    <source>
        <dbReference type="ARBA" id="ARBA00022737"/>
    </source>
</evidence>
<gene>
    <name evidence="3" type="ORF">MED297_08351</name>
</gene>
<keyword evidence="2" id="KW-0040">ANK repeat</keyword>
<comment type="caution">
    <text evidence="3">The sequence shown here is derived from an EMBL/GenBank/DDBJ whole genome shotgun (WGS) entry which is preliminary data.</text>
</comment>
<keyword evidence="1" id="KW-0677">Repeat</keyword>
<evidence type="ECO:0000313" key="3">
    <source>
        <dbReference type="EMBL" id="EAR10085.1"/>
    </source>
</evidence>
<proteinExistence type="predicted"/>
<reference evidence="3 4" key="1">
    <citation type="submission" date="2006-02" db="EMBL/GenBank/DDBJ databases">
        <authorList>
            <person name="Pinhassi J."/>
            <person name="Pedros-Alio C."/>
            <person name="Ferriera S."/>
            <person name="Johnson J."/>
            <person name="Kravitz S."/>
            <person name="Halpern A."/>
            <person name="Remington K."/>
            <person name="Beeson K."/>
            <person name="Tran B."/>
            <person name="Rogers Y.-H."/>
            <person name="Friedman R."/>
            <person name="Venter J.C."/>
        </authorList>
    </citation>
    <scope>NUCLEOTIDE SEQUENCE [LARGE SCALE GENOMIC DNA]</scope>
    <source>
        <strain evidence="3 4">MED297</strain>
    </source>
</reference>
<evidence type="ECO:0000256" key="2">
    <source>
        <dbReference type="ARBA" id="ARBA00023043"/>
    </source>
</evidence>
<dbReference type="Proteomes" id="UP000005953">
    <property type="component" value="Unassembled WGS sequence"/>
</dbReference>
<dbReference type="InterPro" id="IPR036770">
    <property type="entry name" value="Ankyrin_rpt-contain_sf"/>
</dbReference>
<dbReference type="SMART" id="SM00248">
    <property type="entry name" value="ANK"/>
    <property type="match status" value="3"/>
</dbReference>
<dbReference type="InterPro" id="IPR002110">
    <property type="entry name" value="Ankyrin_rpt"/>
</dbReference>
<dbReference type="AlphaFoldDB" id="A4BD03"/>
<keyword evidence="4" id="KW-1185">Reference proteome</keyword>
<dbReference type="SUPFAM" id="SSF48403">
    <property type="entry name" value="Ankyrin repeat"/>
    <property type="match status" value="1"/>
</dbReference>
<dbReference type="RefSeq" id="WP_008045779.1">
    <property type="nucleotide sequence ID" value="NZ_CH724152.1"/>
</dbReference>